<dbReference type="GO" id="GO:0046872">
    <property type="term" value="F:metal ion binding"/>
    <property type="evidence" value="ECO:0007669"/>
    <property type="project" value="UniProtKB-KW"/>
</dbReference>
<feature type="binding site" description="distal binding residue" evidence="5">
    <location>
        <position position="101"/>
    </location>
    <ligand>
        <name>heme</name>
        <dbReference type="ChEBI" id="CHEBI:30413"/>
    </ligand>
    <ligandPart>
        <name>Fe</name>
        <dbReference type="ChEBI" id="CHEBI:18248"/>
    </ligandPart>
</feature>
<keyword evidence="2 5" id="KW-0349">Heme</keyword>
<dbReference type="EMBL" id="RXLQ01000005">
    <property type="protein sequence ID" value="RSZ59001.1"/>
    <property type="molecule type" value="Genomic_DNA"/>
</dbReference>
<evidence type="ECO:0000256" key="6">
    <source>
        <dbReference type="SAM" id="SignalP"/>
    </source>
</evidence>
<sequence>MTLRTGITAAMFTFYALSGVTACAPTVPLAPAPSLFERLGGMANVRAVVDDFVSQVSADPRSKRTFDGVNLSRLKASVTTHLCSLSGGPCKYEGDSMALAHRGMALTPEELNVMGDYVDRALIRRGVARTERDELKAILDRLAGEVLNK</sequence>
<feature type="chain" id="PRO_5019073339" evidence="6">
    <location>
        <begin position="25"/>
        <end position="149"/>
    </location>
</feature>
<dbReference type="Gene3D" id="1.10.490.10">
    <property type="entry name" value="Globins"/>
    <property type="match status" value="1"/>
</dbReference>
<dbReference type="GO" id="GO:0020037">
    <property type="term" value="F:heme binding"/>
    <property type="evidence" value="ECO:0007669"/>
    <property type="project" value="InterPro"/>
</dbReference>
<dbReference type="AlphaFoldDB" id="A0A430HNC5"/>
<dbReference type="InterPro" id="IPR012292">
    <property type="entry name" value="Globin/Proto"/>
</dbReference>
<comment type="caution">
    <text evidence="7">The sequence shown here is derived from an EMBL/GenBank/DDBJ whole genome shotgun (WGS) entry which is preliminary data.</text>
</comment>
<dbReference type="InterPro" id="IPR009050">
    <property type="entry name" value="Globin-like_sf"/>
</dbReference>
<evidence type="ECO:0000313" key="7">
    <source>
        <dbReference type="EMBL" id="RSZ59001.1"/>
    </source>
</evidence>
<feature type="signal peptide" evidence="6">
    <location>
        <begin position="1"/>
        <end position="24"/>
    </location>
</feature>
<evidence type="ECO:0000256" key="4">
    <source>
        <dbReference type="ARBA" id="ARBA00023004"/>
    </source>
</evidence>
<dbReference type="Pfam" id="PF01152">
    <property type="entry name" value="Bac_globin"/>
    <property type="match status" value="1"/>
</dbReference>
<reference evidence="7 8" key="1">
    <citation type="submission" date="2018-12" db="EMBL/GenBank/DDBJ databases">
        <authorList>
            <person name="Yang E."/>
        </authorList>
    </citation>
    <scope>NUCLEOTIDE SEQUENCE [LARGE SCALE GENOMIC DNA]</scope>
    <source>
        <strain evidence="7 8">SOD</strain>
    </source>
</reference>
<evidence type="ECO:0000256" key="3">
    <source>
        <dbReference type="ARBA" id="ARBA00022723"/>
    </source>
</evidence>
<evidence type="ECO:0000313" key="8">
    <source>
        <dbReference type="Proteomes" id="UP000278085"/>
    </source>
</evidence>
<dbReference type="OrthoDB" id="9795814at2"/>
<protein>
    <submittedName>
        <fullName evidence="7">Group 1 truncated hemoglobin</fullName>
    </submittedName>
</protein>
<evidence type="ECO:0000256" key="2">
    <source>
        <dbReference type="ARBA" id="ARBA00022617"/>
    </source>
</evidence>
<keyword evidence="6" id="KW-0732">Signal</keyword>
<dbReference type="SUPFAM" id="SSF46458">
    <property type="entry name" value="Globin-like"/>
    <property type="match status" value="1"/>
</dbReference>
<gene>
    <name evidence="7" type="ORF">EJB06_11770</name>
</gene>
<dbReference type="PROSITE" id="PS51257">
    <property type="entry name" value="PROKAR_LIPOPROTEIN"/>
    <property type="match status" value="1"/>
</dbReference>
<keyword evidence="8" id="KW-1185">Reference proteome</keyword>
<dbReference type="RefSeq" id="WP_126074205.1">
    <property type="nucleotide sequence ID" value="NZ_CP051166.1"/>
</dbReference>
<dbReference type="Proteomes" id="UP000278085">
    <property type="component" value="Unassembled WGS sequence"/>
</dbReference>
<keyword evidence="4 5" id="KW-0408">Iron</keyword>
<keyword evidence="1" id="KW-0813">Transport</keyword>
<name>A0A430HNC5_9BURK</name>
<keyword evidence="3 5" id="KW-0479">Metal-binding</keyword>
<dbReference type="GO" id="GO:0019825">
    <property type="term" value="F:oxygen binding"/>
    <property type="evidence" value="ECO:0007669"/>
    <property type="project" value="InterPro"/>
</dbReference>
<dbReference type="InterPro" id="IPR001486">
    <property type="entry name" value="Hemoglobin_trunc"/>
</dbReference>
<organism evidence="7 8">
    <name type="scientific">Massilia atriviolacea</name>
    <dbReference type="NCBI Taxonomy" id="2495579"/>
    <lineage>
        <taxon>Bacteria</taxon>
        <taxon>Pseudomonadati</taxon>
        <taxon>Pseudomonadota</taxon>
        <taxon>Betaproteobacteria</taxon>
        <taxon>Burkholderiales</taxon>
        <taxon>Oxalobacteraceae</taxon>
        <taxon>Telluria group</taxon>
        <taxon>Massilia</taxon>
    </lineage>
</organism>
<dbReference type="CDD" id="cd00454">
    <property type="entry name" value="TrHb1_N"/>
    <property type="match status" value="1"/>
</dbReference>
<evidence type="ECO:0000256" key="1">
    <source>
        <dbReference type="ARBA" id="ARBA00022448"/>
    </source>
</evidence>
<evidence type="ECO:0000256" key="5">
    <source>
        <dbReference type="PIRSR" id="PIRSR601486-1"/>
    </source>
</evidence>
<accession>A0A430HNC5</accession>
<proteinExistence type="predicted"/>